<dbReference type="GO" id="GO:0051603">
    <property type="term" value="P:proteolysis involved in protein catabolic process"/>
    <property type="evidence" value="ECO:0007669"/>
    <property type="project" value="InterPro"/>
</dbReference>
<organism evidence="2 3">
    <name type="scientific">Ecytonucleospora hepatopenaei</name>
    <dbReference type="NCBI Taxonomy" id="646526"/>
    <lineage>
        <taxon>Eukaryota</taxon>
        <taxon>Fungi</taxon>
        <taxon>Fungi incertae sedis</taxon>
        <taxon>Microsporidia</taxon>
        <taxon>Enterocytozoonidae</taxon>
        <taxon>Ecytonucleospora</taxon>
    </lineage>
</organism>
<dbReference type="VEuPathDB" id="MicrosporidiaDB:EHP00_936"/>
<dbReference type="EMBL" id="MNPJ01000014">
    <property type="protein sequence ID" value="OQS55023.1"/>
    <property type="molecule type" value="Genomic_DNA"/>
</dbReference>
<dbReference type="Proteomes" id="UP000192758">
    <property type="component" value="Unassembled WGS sequence"/>
</dbReference>
<proteinExistence type="predicted"/>
<comment type="caution">
    <text evidence="2">The sequence shown here is derived from an EMBL/GenBank/DDBJ whole genome shotgun (WGS) entry which is preliminary data.</text>
</comment>
<evidence type="ECO:0000256" key="1">
    <source>
        <dbReference type="ARBA" id="ARBA00022942"/>
    </source>
</evidence>
<gene>
    <name evidence="2" type="primary">PRE10</name>
    <name evidence="2" type="ORF">EHP00_936</name>
</gene>
<dbReference type="SUPFAM" id="SSF56235">
    <property type="entry name" value="N-terminal nucleophile aminohydrolases (Ntn hydrolases)"/>
    <property type="match status" value="1"/>
</dbReference>
<evidence type="ECO:0000313" key="3">
    <source>
        <dbReference type="Proteomes" id="UP000192758"/>
    </source>
</evidence>
<dbReference type="AlphaFoldDB" id="A0A1W0E714"/>
<keyword evidence="1" id="KW-0647">Proteasome</keyword>
<sequence>MLIDYGNKYNENGKNLQVEYSKKFIGKCPSSIVVKNNSSVVIATIKPVESKLHILNSQENIYKITNNCYVAASGRELDKNYIIQNLKEIAMQYKKMFNSEITSEYIKQHLNALLVYFNSTLGLRVIGAEFIVVVVEKDKYNCLLVENTGSILKYTCAVVGSMSQRAKTEMEKVNWDALNIEEMIDQVVMIFYKCFDPLSDKPFEIEIKVVGKDTNNEFINVEKEVIDKYVARHCDLTIDDQ</sequence>
<accession>A0A1W0E714</accession>
<dbReference type="InterPro" id="IPR050115">
    <property type="entry name" value="Proteasome_alpha"/>
</dbReference>
<dbReference type="Pfam" id="PF00227">
    <property type="entry name" value="Proteasome"/>
    <property type="match status" value="1"/>
</dbReference>
<dbReference type="STRING" id="646526.A0A1W0E714"/>
<dbReference type="PANTHER" id="PTHR11599">
    <property type="entry name" value="PROTEASOME SUBUNIT ALPHA/BETA"/>
    <property type="match status" value="1"/>
</dbReference>
<dbReference type="Gene3D" id="3.60.20.10">
    <property type="entry name" value="Glutamine Phosphoribosylpyrophosphate, subunit 1, domain 1"/>
    <property type="match status" value="1"/>
</dbReference>
<reference evidence="2 3" key="1">
    <citation type="journal article" date="2017" name="Environ. Microbiol.">
        <title>Decay of the glycolytic pathway and adaptation to intranuclear parasitism within Enterocytozoonidae microsporidia.</title>
        <authorList>
            <person name="Wiredu Boakye D."/>
            <person name="Jaroenlak P."/>
            <person name="Prachumwat A."/>
            <person name="Williams T.A."/>
            <person name="Bateman K.S."/>
            <person name="Itsathitphaisarn O."/>
            <person name="Sritunyalucksana K."/>
            <person name="Paszkiewicz K.H."/>
            <person name="Moore K.A."/>
            <person name="Stentiford G.D."/>
            <person name="Williams B.A."/>
        </authorList>
    </citation>
    <scope>NUCLEOTIDE SEQUENCE [LARGE SCALE GENOMIC DNA]</scope>
    <source>
        <strain evidence="2 3">TH1</strain>
    </source>
</reference>
<name>A0A1W0E714_9MICR</name>
<dbReference type="InterPro" id="IPR029055">
    <property type="entry name" value="Ntn_hydrolases_N"/>
</dbReference>
<evidence type="ECO:0000313" key="2">
    <source>
        <dbReference type="EMBL" id="OQS55023.1"/>
    </source>
</evidence>
<dbReference type="OrthoDB" id="40134at2759"/>
<protein>
    <submittedName>
        <fullName evidence="2">PRE10</fullName>
    </submittedName>
</protein>
<keyword evidence="3" id="KW-1185">Reference proteome</keyword>
<dbReference type="GO" id="GO:0005839">
    <property type="term" value="C:proteasome core complex"/>
    <property type="evidence" value="ECO:0007669"/>
    <property type="project" value="InterPro"/>
</dbReference>
<dbReference type="InterPro" id="IPR001353">
    <property type="entry name" value="Proteasome_sua/b"/>
</dbReference>